<proteinExistence type="predicted"/>
<gene>
    <name evidence="1" type="ORF">NUW54_g2147</name>
</gene>
<accession>A0ACC1Q6Q4</accession>
<keyword evidence="2" id="KW-1185">Reference proteome</keyword>
<dbReference type="Proteomes" id="UP001144978">
    <property type="component" value="Unassembled WGS sequence"/>
</dbReference>
<comment type="caution">
    <text evidence="1">The sequence shown here is derived from an EMBL/GenBank/DDBJ whole genome shotgun (WGS) entry which is preliminary data.</text>
</comment>
<protein>
    <submittedName>
        <fullName evidence="1">Uncharacterized protein</fullName>
    </submittedName>
</protein>
<reference evidence="1" key="1">
    <citation type="submission" date="2022-08" db="EMBL/GenBank/DDBJ databases">
        <title>Genome Sequence of Pycnoporus sanguineus.</title>
        <authorList>
            <person name="Buettner E."/>
        </authorList>
    </citation>
    <scope>NUCLEOTIDE SEQUENCE</scope>
    <source>
        <strain evidence="1">CG-C14</strain>
    </source>
</reference>
<name>A0ACC1Q6Q4_9APHY</name>
<evidence type="ECO:0000313" key="2">
    <source>
        <dbReference type="Proteomes" id="UP001144978"/>
    </source>
</evidence>
<dbReference type="EMBL" id="JANSHE010000389">
    <property type="protein sequence ID" value="KAJ3011518.1"/>
    <property type="molecule type" value="Genomic_DNA"/>
</dbReference>
<evidence type="ECO:0000313" key="1">
    <source>
        <dbReference type="EMBL" id="KAJ3011518.1"/>
    </source>
</evidence>
<sequence length="173" mass="19785">MQVERGREITGLLRRALHALAEEYEDSTGILRRAGYDAHEKDTILFGLLCLIVPLCILVTSNSRWSSRVVPDVEYLKRFLSKREHFALMIQMMMSCQERLKRLGWCPSATTTVSSRQFLIMVLSNLAQLPPVVLPTASHVRCTKQACELYTVWDPDAYVPRHVDPSCRCDRSC</sequence>
<organism evidence="1 2">
    <name type="scientific">Trametes sanguinea</name>
    <dbReference type="NCBI Taxonomy" id="158606"/>
    <lineage>
        <taxon>Eukaryota</taxon>
        <taxon>Fungi</taxon>
        <taxon>Dikarya</taxon>
        <taxon>Basidiomycota</taxon>
        <taxon>Agaricomycotina</taxon>
        <taxon>Agaricomycetes</taxon>
        <taxon>Polyporales</taxon>
        <taxon>Polyporaceae</taxon>
        <taxon>Trametes</taxon>
    </lineage>
</organism>